<name>A0A401PS93_SCYTO</name>
<reference evidence="1 2" key="1">
    <citation type="journal article" date="2018" name="Nat. Ecol. Evol.">
        <title>Shark genomes provide insights into elasmobranch evolution and the origin of vertebrates.</title>
        <authorList>
            <person name="Hara Y"/>
            <person name="Yamaguchi K"/>
            <person name="Onimaru K"/>
            <person name="Kadota M"/>
            <person name="Koyanagi M"/>
            <person name="Keeley SD"/>
            <person name="Tatsumi K"/>
            <person name="Tanaka K"/>
            <person name="Motone F"/>
            <person name="Kageyama Y"/>
            <person name="Nozu R"/>
            <person name="Adachi N"/>
            <person name="Nishimura O"/>
            <person name="Nakagawa R"/>
            <person name="Tanegashima C"/>
            <person name="Kiyatake I"/>
            <person name="Matsumoto R"/>
            <person name="Murakumo K"/>
            <person name="Nishida K"/>
            <person name="Terakita A"/>
            <person name="Kuratani S"/>
            <person name="Sato K"/>
            <person name="Hyodo S Kuraku.S."/>
        </authorList>
    </citation>
    <scope>NUCLEOTIDE SEQUENCE [LARGE SCALE GENOMIC DNA]</scope>
</reference>
<evidence type="ECO:0000313" key="2">
    <source>
        <dbReference type="Proteomes" id="UP000288216"/>
    </source>
</evidence>
<organism evidence="1 2">
    <name type="scientific">Scyliorhinus torazame</name>
    <name type="common">Cloudy catshark</name>
    <name type="synonym">Catulus torazame</name>
    <dbReference type="NCBI Taxonomy" id="75743"/>
    <lineage>
        <taxon>Eukaryota</taxon>
        <taxon>Metazoa</taxon>
        <taxon>Chordata</taxon>
        <taxon>Craniata</taxon>
        <taxon>Vertebrata</taxon>
        <taxon>Chondrichthyes</taxon>
        <taxon>Elasmobranchii</taxon>
        <taxon>Galeomorphii</taxon>
        <taxon>Galeoidea</taxon>
        <taxon>Carcharhiniformes</taxon>
        <taxon>Scyliorhinidae</taxon>
        <taxon>Scyliorhinus</taxon>
    </lineage>
</organism>
<accession>A0A401PS93</accession>
<gene>
    <name evidence="1" type="ORF">scyTo_0016499</name>
</gene>
<keyword evidence="2" id="KW-1185">Reference proteome</keyword>
<evidence type="ECO:0000313" key="1">
    <source>
        <dbReference type="EMBL" id="GCB75967.1"/>
    </source>
</evidence>
<dbReference type="AlphaFoldDB" id="A0A401PS93"/>
<dbReference type="Proteomes" id="UP000288216">
    <property type="component" value="Unassembled WGS sequence"/>
</dbReference>
<sequence length="106" mass="12120">MRSAGYLLLCGWFRHSRFAGEASRPLGRVTLRLVLVGARKDPVFSLFFPQVLQDDGQVNTTWSESGGSGHVVRLRCGPRIPFTGQRMQQFSWVRIEDHPRPMEETF</sequence>
<comment type="caution">
    <text evidence="1">The sequence shown here is derived from an EMBL/GenBank/DDBJ whole genome shotgun (WGS) entry which is preliminary data.</text>
</comment>
<dbReference type="EMBL" id="BFAA01009995">
    <property type="protein sequence ID" value="GCB75967.1"/>
    <property type="molecule type" value="Genomic_DNA"/>
</dbReference>
<protein>
    <submittedName>
        <fullName evidence="1">Uncharacterized protein</fullName>
    </submittedName>
</protein>
<proteinExistence type="predicted"/>